<dbReference type="EMBL" id="CAJDYZ010008393">
    <property type="protein sequence ID" value="CAD1475347.1"/>
    <property type="molecule type" value="Genomic_DNA"/>
</dbReference>
<dbReference type="Proteomes" id="UP000752696">
    <property type="component" value="Unassembled WGS sequence"/>
</dbReference>
<gene>
    <name evidence="1" type="ORF">MHI_LOCUS552707</name>
</gene>
<dbReference type="OrthoDB" id="6146839at2759"/>
<proteinExistence type="predicted"/>
<reference evidence="1" key="1">
    <citation type="submission" date="2020-07" db="EMBL/GenBank/DDBJ databases">
        <authorList>
            <person name="Nazaruddin N."/>
        </authorList>
    </citation>
    <scope>NUCLEOTIDE SEQUENCE</scope>
</reference>
<evidence type="ECO:0008006" key="3">
    <source>
        <dbReference type="Google" id="ProtNLM"/>
    </source>
</evidence>
<comment type="caution">
    <text evidence="1">The sequence shown here is derived from an EMBL/GenBank/DDBJ whole genome shotgun (WGS) entry which is preliminary data.</text>
</comment>
<organism evidence="1 2">
    <name type="scientific">Heterotrigona itama</name>
    <dbReference type="NCBI Taxonomy" id="395501"/>
    <lineage>
        <taxon>Eukaryota</taxon>
        <taxon>Metazoa</taxon>
        <taxon>Ecdysozoa</taxon>
        <taxon>Arthropoda</taxon>
        <taxon>Hexapoda</taxon>
        <taxon>Insecta</taxon>
        <taxon>Pterygota</taxon>
        <taxon>Neoptera</taxon>
        <taxon>Endopterygota</taxon>
        <taxon>Hymenoptera</taxon>
        <taxon>Apocrita</taxon>
        <taxon>Aculeata</taxon>
        <taxon>Apoidea</taxon>
        <taxon>Anthophila</taxon>
        <taxon>Apidae</taxon>
        <taxon>Heterotrigona</taxon>
    </lineage>
</organism>
<evidence type="ECO:0000313" key="2">
    <source>
        <dbReference type="Proteomes" id="UP000752696"/>
    </source>
</evidence>
<feature type="non-terminal residue" evidence="1">
    <location>
        <position position="1"/>
    </location>
</feature>
<dbReference type="AlphaFoldDB" id="A0A6V7H7K4"/>
<sequence>TLLDVISKITFILLSFSNCASMKVFYSSKGDYSSSSTFRRKETTLELSFLFCVIAKVELFFHLVDLCILNAYFAFREKMGKQTTLGDFQLAVIRQIIQMHCKNVPKKYKKTQEWRFAFSLRRAKQPFLD</sequence>
<evidence type="ECO:0000313" key="1">
    <source>
        <dbReference type="EMBL" id="CAD1475347.1"/>
    </source>
</evidence>
<keyword evidence="2" id="KW-1185">Reference proteome</keyword>
<protein>
    <recommendedName>
        <fullName evidence="3">PiggyBac transposable element-derived protein domain-containing protein</fullName>
    </recommendedName>
</protein>
<name>A0A6V7H7K4_9HYME</name>
<accession>A0A6V7H7K4</accession>